<feature type="transmembrane region" description="Helical" evidence="1">
    <location>
        <begin position="55"/>
        <end position="83"/>
    </location>
</feature>
<keyword evidence="1" id="KW-1133">Transmembrane helix</keyword>
<evidence type="ECO:0000313" key="3">
    <source>
        <dbReference type="Proteomes" id="UP001528673"/>
    </source>
</evidence>
<feature type="transmembrane region" description="Helical" evidence="1">
    <location>
        <begin position="129"/>
        <end position="150"/>
    </location>
</feature>
<evidence type="ECO:0000256" key="1">
    <source>
        <dbReference type="SAM" id="Phobius"/>
    </source>
</evidence>
<keyword evidence="1" id="KW-0812">Transmembrane</keyword>
<dbReference type="EMBL" id="JAQSIP010000006">
    <property type="protein sequence ID" value="MDD0839820.1"/>
    <property type="molecule type" value="Genomic_DNA"/>
</dbReference>
<dbReference type="RefSeq" id="WP_273952355.1">
    <property type="nucleotide sequence ID" value="NZ_JAQSIP010000006.1"/>
</dbReference>
<dbReference type="Proteomes" id="UP001528673">
    <property type="component" value="Unassembled WGS sequence"/>
</dbReference>
<sequence length="229" mass="24713">MSMSQLNAAEGPPDSAVQNRLTAAAAVLATLFFGGSFAMQLHAQSRTGRTFAESFAYLEVTIVVGALLAFVSIACLLLCQHCVASDRGWAQSKRGWFIVANTAQYLSIAQGMSAGLTELVFGIKHTFDAAVLALVLALSATLVWWLLLFVAPLHALRRWWPHLARGERALVSVSYGLMLAFVLLSNGTIYMIQDGAPDTLGSLAQAVGRQLVQPMTWLDTWAHPPRATP</sequence>
<feature type="transmembrane region" description="Helical" evidence="1">
    <location>
        <begin position="21"/>
        <end position="43"/>
    </location>
</feature>
<feature type="transmembrane region" description="Helical" evidence="1">
    <location>
        <begin position="170"/>
        <end position="192"/>
    </location>
</feature>
<comment type="caution">
    <text evidence="2">The sequence shown here is derived from an EMBL/GenBank/DDBJ whole genome shotgun (WGS) entry which is preliminary data.</text>
</comment>
<keyword evidence="3" id="KW-1185">Reference proteome</keyword>
<reference evidence="2 3" key="1">
    <citation type="submission" date="2023-02" db="EMBL/GenBank/DDBJ databases">
        <title>Bacterial whole genomic sequence of Curvibacter sp. HBC61.</title>
        <authorList>
            <person name="Le V."/>
            <person name="Ko S.-R."/>
            <person name="Ahn C.-Y."/>
            <person name="Oh H.-M."/>
        </authorList>
    </citation>
    <scope>NUCLEOTIDE SEQUENCE [LARGE SCALE GENOMIC DNA]</scope>
    <source>
        <strain evidence="2 3">HBC61</strain>
    </source>
</reference>
<proteinExistence type="predicted"/>
<keyword evidence="1" id="KW-0472">Membrane</keyword>
<name>A0ABT5N0H8_9BURK</name>
<protein>
    <submittedName>
        <fullName evidence="2">Uncharacterized protein</fullName>
    </submittedName>
</protein>
<evidence type="ECO:0000313" key="2">
    <source>
        <dbReference type="EMBL" id="MDD0839820.1"/>
    </source>
</evidence>
<feature type="transmembrane region" description="Helical" evidence="1">
    <location>
        <begin position="95"/>
        <end position="117"/>
    </location>
</feature>
<gene>
    <name evidence="2" type="ORF">PSQ40_14645</name>
</gene>
<organism evidence="2 3">
    <name type="scientific">Curvibacter cyanobacteriorum</name>
    <dbReference type="NCBI Taxonomy" id="3026422"/>
    <lineage>
        <taxon>Bacteria</taxon>
        <taxon>Pseudomonadati</taxon>
        <taxon>Pseudomonadota</taxon>
        <taxon>Betaproteobacteria</taxon>
        <taxon>Burkholderiales</taxon>
        <taxon>Comamonadaceae</taxon>
        <taxon>Curvibacter</taxon>
    </lineage>
</organism>
<accession>A0ABT5N0H8</accession>